<dbReference type="EMBL" id="DVLP01000067">
    <property type="protein sequence ID" value="HIT74391.1"/>
    <property type="molecule type" value="Genomic_DNA"/>
</dbReference>
<comment type="caution">
    <text evidence="2">The sequence shown here is derived from an EMBL/GenBank/DDBJ whole genome shotgun (WGS) entry which is preliminary data.</text>
</comment>
<sequence>MKFGYFTAATPDWTPDEVVTHLAAQGWDGVEWRVVDDPGADEVGFWAGNRATWPMTGLEDNIDSMRELAAQAGLEISGIGAYALCSDHENVERVLAATAAIGASQVRVRVPGVGDDEQYGQVFDASREHYRWVAERAAAHGVKALLELHHRTITASPSSAMRLLDGLDPTHVGVIHDMGNLIYEGWERPLWSAQMLGPYLAHVHVKNTVFEAAGVGDDGTLNFAPKAAALRRGQVSLRTYLAELAQAGYDGWVVCEDFSTDLPLAQRTADNLAYLKECAPHA</sequence>
<evidence type="ECO:0000313" key="3">
    <source>
        <dbReference type="Proteomes" id="UP000886842"/>
    </source>
</evidence>
<dbReference type="Gene3D" id="3.20.20.150">
    <property type="entry name" value="Divalent-metal-dependent TIM barrel enzymes"/>
    <property type="match status" value="1"/>
</dbReference>
<dbReference type="InterPro" id="IPR036237">
    <property type="entry name" value="Xyl_isomerase-like_sf"/>
</dbReference>
<dbReference type="InterPro" id="IPR050312">
    <property type="entry name" value="IolE/XylAMocC-like"/>
</dbReference>
<protein>
    <submittedName>
        <fullName evidence="2">Sugar phosphate isomerase/epimerase</fullName>
    </submittedName>
</protein>
<evidence type="ECO:0000259" key="1">
    <source>
        <dbReference type="Pfam" id="PF01261"/>
    </source>
</evidence>
<organism evidence="2 3">
    <name type="scientific">Candidatus Avipropionibacterium avicola</name>
    <dbReference type="NCBI Taxonomy" id="2840701"/>
    <lineage>
        <taxon>Bacteria</taxon>
        <taxon>Bacillati</taxon>
        <taxon>Actinomycetota</taxon>
        <taxon>Actinomycetes</taxon>
        <taxon>Propionibacteriales</taxon>
        <taxon>Propionibacteriaceae</taxon>
        <taxon>Propionibacteriaceae incertae sedis</taxon>
        <taxon>Candidatus Avipropionibacterium</taxon>
    </lineage>
</organism>
<name>A0A9D1GVQ9_9ACTN</name>
<proteinExistence type="predicted"/>
<dbReference type="InterPro" id="IPR013022">
    <property type="entry name" value="Xyl_isomerase-like_TIM-brl"/>
</dbReference>
<gene>
    <name evidence="2" type="ORF">IAA98_02265</name>
</gene>
<dbReference type="SUPFAM" id="SSF51658">
    <property type="entry name" value="Xylose isomerase-like"/>
    <property type="match status" value="1"/>
</dbReference>
<dbReference type="AlphaFoldDB" id="A0A9D1GVQ9"/>
<dbReference type="PANTHER" id="PTHR12110:SF41">
    <property type="entry name" value="INOSOSE DEHYDRATASE"/>
    <property type="match status" value="1"/>
</dbReference>
<dbReference type="PANTHER" id="PTHR12110">
    <property type="entry name" value="HYDROXYPYRUVATE ISOMERASE"/>
    <property type="match status" value="1"/>
</dbReference>
<accession>A0A9D1GVQ9</accession>
<evidence type="ECO:0000313" key="2">
    <source>
        <dbReference type="EMBL" id="HIT74391.1"/>
    </source>
</evidence>
<dbReference type="Pfam" id="PF01261">
    <property type="entry name" value="AP_endonuc_2"/>
    <property type="match status" value="1"/>
</dbReference>
<dbReference type="Proteomes" id="UP000886842">
    <property type="component" value="Unassembled WGS sequence"/>
</dbReference>
<keyword evidence="2" id="KW-0413">Isomerase</keyword>
<feature type="domain" description="Xylose isomerase-like TIM barrel" evidence="1">
    <location>
        <begin position="39"/>
        <end position="278"/>
    </location>
</feature>
<dbReference type="GO" id="GO:0016853">
    <property type="term" value="F:isomerase activity"/>
    <property type="evidence" value="ECO:0007669"/>
    <property type="project" value="UniProtKB-KW"/>
</dbReference>
<reference evidence="2" key="2">
    <citation type="journal article" date="2021" name="PeerJ">
        <title>Extensive microbial diversity within the chicken gut microbiome revealed by metagenomics and culture.</title>
        <authorList>
            <person name="Gilroy R."/>
            <person name="Ravi A."/>
            <person name="Getino M."/>
            <person name="Pursley I."/>
            <person name="Horton D.L."/>
            <person name="Alikhan N.F."/>
            <person name="Baker D."/>
            <person name="Gharbi K."/>
            <person name="Hall N."/>
            <person name="Watson M."/>
            <person name="Adriaenssens E.M."/>
            <person name="Foster-Nyarko E."/>
            <person name="Jarju S."/>
            <person name="Secka A."/>
            <person name="Antonio M."/>
            <person name="Oren A."/>
            <person name="Chaudhuri R.R."/>
            <person name="La Ragione R."/>
            <person name="Hildebrand F."/>
            <person name="Pallen M.J."/>
        </authorList>
    </citation>
    <scope>NUCLEOTIDE SEQUENCE</scope>
    <source>
        <strain evidence="2">ChiGjej1B1-24693</strain>
    </source>
</reference>
<reference evidence="2" key="1">
    <citation type="submission" date="2020-10" db="EMBL/GenBank/DDBJ databases">
        <authorList>
            <person name="Gilroy R."/>
        </authorList>
    </citation>
    <scope>NUCLEOTIDE SEQUENCE</scope>
    <source>
        <strain evidence="2">ChiGjej1B1-24693</strain>
    </source>
</reference>